<protein>
    <submittedName>
        <fullName evidence="3">6-phospho-beta-glucosidase</fullName>
    </submittedName>
</protein>
<dbReference type="InterPro" id="IPR001360">
    <property type="entry name" value="Glyco_hydro_1"/>
</dbReference>
<sequence>MTKFPKDFLWGGATAANQCEGAWNEDGKGISIADVLTCGGLAKHTAALPDVPEAMKKHIAKMRGVTYRSGDQEGAAMAFKMNTYPEKGIPALLDDEYYPNHQAIDHYHRYKEDLALFAKMGFKCYRMSIAWTRIYPQGEETEPNEAGLRFYDNVFDECLKYGIEPIVTLSHYEMPLALTLKYNGFADRRVIDCYVRYVKTVFERYQHKVKYWLTFNELNSVVHSGFINAGVFSKDRRLIEAASYHQLLASAQVVRFAHDHYPQFQMGCMIGVSPAYPYSCKPEDNLAALKQNQQRDTYYPDVQMRGFLPEYKLIQLQQEGIRLPILPGDAEILSGGCCDFMAFSYYQTSVAAAQDEAMQRTAGNMGSFIFNPHLKKSEWGWQIDPIGLRYTLNLFYDRYHKPLFIAENGLGAADVLNADHTIHDPYRIDYLRQHIQAIKDAIILDGVKVFGYTPWGCIDLISCSTGQISKRYGFIYVDVDDAGHGTLNRYEKDSFAYYKRVIESNGEEL</sequence>
<dbReference type="Gene3D" id="3.20.20.80">
    <property type="entry name" value="Glycosidases"/>
    <property type="match status" value="1"/>
</dbReference>
<evidence type="ECO:0000256" key="2">
    <source>
        <dbReference type="RuleBase" id="RU003690"/>
    </source>
</evidence>
<evidence type="ECO:0000313" key="4">
    <source>
        <dbReference type="Proteomes" id="UP000284178"/>
    </source>
</evidence>
<dbReference type="PANTHER" id="PTHR10353:SF122">
    <property type="entry name" value="6-PHOSPHO-BETA-GLUCOSIDASE ASCB-RELATED"/>
    <property type="match status" value="1"/>
</dbReference>
<evidence type="ECO:0000313" key="3">
    <source>
        <dbReference type="EMBL" id="RGR68461.1"/>
    </source>
</evidence>
<dbReference type="GeneID" id="83016862"/>
<keyword evidence="4" id="KW-1185">Reference proteome</keyword>
<dbReference type="SUPFAM" id="SSF51445">
    <property type="entry name" value="(Trans)glycosidases"/>
    <property type="match status" value="1"/>
</dbReference>
<dbReference type="EMBL" id="QRUP01000027">
    <property type="protein sequence ID" value="RGR68461.1"/>
    <property type="molecule type" value="Genomic_DNA"/>
</dbReference>
<dbReference type="GO" id="GO:0008422">
    <property type="term" value="F:beta-glucosidase activity"/>
    <property type="evidence" value="ECO:0007669"/>
    <property type="project" value="TreeGrafter"/>
</dbReference>
<dbReference type="PROSITE" id="PS00653">
    <property type="entry name" value="GLYCOSYL_HYDROL_F1_2"/>
    <property type="match status" value="1"/>
</dbReference>
<dbReference type="Proteomes" id="UP000284178">
    <property type="component" value="Unassembled WGS sequence"/>
</dbReference>
<comment type="similarity">
    <text evidence="2">Belongs to the glycosyl hydrolase 1 family.</text>
</comment>
<accession>A0A412FJY8</accession>
<dbReference type="AlphaFoldDB" id="A0A412FJY8"/>
<dbReference type="Pfam" id="PF00232">
    <property type="entry name" value="Glyco_hydro_1"/>
    <property type="match status" value="2"/>
</dbReference>
<dbReference type="GO" id="GO:0005829">
    <property type="term" value="C:cytosol"/>
    <property type="evidence" value="ECO:0007669"/>
    <property type="project" value="TreeGrafter"/>
</dbReference>
<dbReference type="GO" id="GO:0016052">
    <property type="term" value="P:carbohydrate catabolic process"/>
    <property type="evidence" value="ECO:0007669"/>
    <property type="project" value="TreeGrafter"/>
</dbReference>
<name>A0A412FJY8_9FIRM</name>
<gene>
    <name evidence="3" type="ORF">DWY25_15810</name>
</gene>
<evidence type="ECO:0000256" key="1">
    <source>
        <dbReference type="ARBA" id="ARBA00023295"/>
    </source>
</evidence>
<keyword evidence="1" id="KW-0378">Hydrolase</keyword>
<keyword evidence="1" id="KW-0326">Glycosidase</keyword>
<dbReference type="RefSeq" id="WP_117896036.1">
    <property type="nucleotide sequence ID" value="NZ_CABJCV010000027.1"/>
</dbReference>
<organism evidence="3 4">
    <name type="scientific">Holdemania filiformis</name>
    <dbReference type="NCBI Taxonomy" id="61171"/>
    <lineage>
        <taxon>Bacteria</taxon>
        <taxon>Bacillati</taxon>
        <taxon>Bacillota</taxon>
        <taxon>Erysipelotrichia</taxon>
        <taxon>Erysipelotrichales</taxon>
        <taxon>Erysipelotrichaceae</taxon>
        <taxon>Holdemania</taxon>
    </lineage>
</organism>
<dbReference type="PANTHER" id="PTHR10353">
    <property type="entry name" value="GLYCOSYL HYDROLASE"/>
    <property type="match status" value="1"/>
</dbReference>
<dbReference type="InterPro" id="IPR033132">
    <property type="entry name" value="GH_1_N_CS"/>
</dbReference>
<dbReference type="PRINTS" id="PR00131">
    <property type="entry name" value="GLHYDRLASE1"/>
</dbReference>
<dbReference type="InterPro" id="IPR017853">
    <property type="entry name" value="GH"/>
</dbReference>
<proteinExistence type="inferred from homology"/>
<comment type="caution">
    <text evidence="3">The sequence shown here is derived from an EMBL/GenBank/DDBJ whole genome shotgun (WGS) entry which is preliminary data.</text>
</comment>
<reference evidence="3 4" key="1">
    <citation type="submission" date="2018-08" db="EMBL/GenBank/DDBJ databases">
        <title>A genome reference for cultivated species of the human gut microbiota.</title>
        <authorList>
            <person name="Zou Y."/>
            <person name="Xue W."/>
            <person name="Luo G."/>
        </authorList>
    </citation>
    <scope>NUCLEOTIDE SEQUENCE [LARGE SCALE GENOMIC DNA]</scope>
    <source>
        <strain evidence="3 4">AF24-29</strain>
    </source>
</reference>